<gene>
    <name evidence="1" type="ORF">CRDW_33140</name>
</gene>
<keyword evidence="2" id="KW-1185">Reference proteome</keyword>
<evidence type="ECO:0008006" key="3">
    <source>
        <dbReference type="Google" id="ProtNLM"/>
    </source>
</evidence>
<dbReference type="Proteomes" id="UP001380186">
    <property type="component" value="Chromosome"/>
</dbReference>
<evidence type="ECO:0000313" key="2">
    <source>
        <dbReference type="Proteomes" id="UP001380186"/>
    </source>
</evidence>
<protein>
    <recommendedName>
        <fullName evidence="3">NurA domain-containing protein</fullName>
    </recommendedName>
</protein>
<accession>A0ABN7CHL0</accession>
<organism evidence="1 2">
    <name type="scientific">Chryseobacterium gambrini</name>
    <dbReference type="NCBI Taxonomy" id="373672"/>
    <lineage>
        <taxon>Bacteria</taxon>
        <taxon>Pseudomonadati</taxon>
        <taxon>Bacteroidota</taxon>
        <taxon>Flavobacteriia</taxon>
        <taxon>Flavobacteriales</taxon>
        <taxon>Weeksellaceae</taxon>
        <taxon>Chryseobacterium group</taxon>
        <taxon>Chryseobacterium</taxon>
    </lineage>
</organism>
<dbReference type="SUPFAM" id="SSF53098">
    <property type="entry name" value="Ribonuclease H-like"/>
    <property type="match status" value="1"/>
</dbReference>
<sequence>MSKILEFIAKNTDGHSYKSFKYCFDAVFVPQIEYDDKKEKIDIKKKGETEALTSTRNIKDLSQSDLIRKKTLFRFFLDGSRRTYKVDDLRYGKRIYPAVAGQIGIACCERKSKDVFEPFEFNKSIVISIPERANSGSHKTEFFFNSLLSKLNEQEYLKKRNIQFSKILYYTDREGDEYEKKAIATIQDEMIDNEKRLVSDLAKKRVLNYNSYLLKDGSLEYGKMPNKEEFGELSKIKANFSCVVGVSKAFNPETLSQANPNISKIIADLKLYHRTPAMKYTTERVGDVWFSVWYLRIRDVKYGQSPYDGIVKIEKILVSDNEIEYGLETDEVDNISAHIINESFPVCYGQDSRWAKHLYPIYLTEQYVKSKYISDLHFINLF</sequence>
<dbReference type="InterPro" id="IPR012337">
    <property type="entry name" value="RNaseH-like_sf"/>
</dbReference>
<dbReference type="RefSeq" id="WP_338613334.1">
    <property type="nucleotide sequence ID" value="NZ_AP029022.1"/>
</dbReference>
<name>A0ABN7CHL0_9FLAO</name>
<dbReference type="EMBL" id="AP029022">
    <property type="protein sequence ID" value="BEV05940.1"/>
    <property type="molecule type" value="Genomic_DNA"/>
</dbReference>
<reference evidence="1 2" key="1">
    <citation type="journal article" date="2020" name="Microbes Environ.">
        <title>Synthetic bacterial community of duckweed: a simple and stable system to study plant-microbe interactions.</title>
        <authorList>
            <person name="Ishizawa H."/>
            <person name="Tada M."/>
            <person name="Kuroda M."/>
            <person name="Inoue D."/>
            <person name="Futamata H."/>
            <person name="Ike M."/>
        </authorList>
    </citation>
    <scope>NUCLEOTIDE SEQUENCE [LARGE SCALE GENOMIC DNA]</scope>
    <source>
        <strain evidence="1 2">DW100</strain>
    </source>
</reference>
<evidence type="ECO:0000313" key="1">
    <source>
        <dbReference type="EMBL" id="BEV05940.1"/>
    </source>
</evidence>
<proteinExistence type="predicted"/>